<reference evidence="1 2" key="1">
    <citation type="submission" date="2017-09" db="EMBL/GenBank/DDBJ databases">
        <title>The draft genome sequences of Marinobacter sp. PWS21.</title>
        <authorList>
            <person name="Cao J."/>
        </authorList>
    </citation>
    <scope>NUCLEOTIDE SEQUENCE [LARGE SCALE GENOMIC DNA]</scope>
    <source>
        <strain evidence="1 2">PWS21</strain>
    </source>
</reference>
<organism evidence="1 2">
    <name type="scientific">Marinobacter profundi</name>
    <dbReference type="NCBI Taxonomy" id="2666256"/>
    <lineage>
        <taxon>Bacteria</taxon>
        <taxon>Pseudomonadati</taxon>
        <taxon>Pseudomonadota</taxon>
        <taxon>Gammaproteobacteria</taxon>
        <taxon>Pseudomonadales</taxon>
        <taxon>Marinobacteraceae</taxon>
        <taxon>Marinobacter</taxon>
    </lineage>
</organism>
<gene>
    <name evidence="1" type="ORF">CLH61_05420</name>
</gene>
<keyword evidence="2" id="KW-1185">Reference proteome</keyword>
<dbReference type="AlphaFoldDB" id="A0A2G1UPT1"/>
<sequence length="125" mass="14295">MQDLEIYIRDLELAKLTEWLGNQLDNLVLSEPASATAAIKGAGDYRGHRVRISAYPGASGKRYTSLVLEADELPWNTDLECARSAWRAMDGEIRCSQGEWQEGEPVEEEKWWRLDDRGEQLVVWN</sequence>
<dbReference type="RefSeq" id="WP_099613667.1">
    <property type="nucleotide sequence ID" value="NZ_KZ319368.1"/>
</dbReference>
<proteinExistence type="predicted"/>
<evidence type="ECO:0000313" key="2">
    <source>
        <dbReference type="Proteomes" id="UP000231409"/>
    </source>
</evidence>
<name>A0A2G1UPT1_9GAMM</name>
<dbReference type="Proteomes" id="UP000231409">
    <property type="component" value="Unassembled WGS sequence"/>
</dbReference>
<accession>A0A2G1UPT1</accession>
<protein>
    <submittedName>
        <fullName evidence="1">Uncharacterized protein</fullName>
    </submittedName>
</protein>
<dbReference type="EMBL" id="NTFH01000004">
    <property type="protein sequence ID" value="PHQ16504.1"/>
    <property type="molecule type" value="Genomic_DNA"/>
</dbReference>
<evidence type="ECO:0000313" key="1">
    <source>
        <dbReference type="EMBL" id="PHQ16504.1"/>
    </source>
</evidence>
<comment type="caution">
    <text evidence="1">The sequence shown here is derived from an EMBL/GenBank/DDBJ whole genome shotgun (WGS) entry which is preliminary data.</text>
</comment>